<dbReference type="InterPro" id="IPR003593">
    <property type="entry name" value="AAA+_ATPase"/>
</dbReference>
<name>A0A2T2WM64_9FIRM</name>
<feature type="transmembrane region" description="Helical" evidence="8">
    <location>
        <begin position="174"/>
        <end position="192"/>
    </location>
</feature>
<dbReference type="GO" id="GO:0005524">
    <property type="term" value="F:ATP binding"/>
    <property type="evidence" value="ECO:0007669"/>
    <property type="project" value="UniProtKB-KW"/>
</dbReference>
<gene>
    <name evidence="11" type="ORF">C7B45_03145</name>
</gene>
<feature type="domain" description="ABC transporter" evidence="9">
    <location>
        <begin position="353"/>
        <end position="587"/>
    </location>
</feature>
<dbReference type="SUPFAM" id="SSF52540">
    <property type="entry name" value="P-loop containing nucleoside triphosphate hydrolases"/>
    <property type="match status" value="1"/>
</dbReference>
<dbReference type="InterPro" id="IPR027417">
    <property type="entry name" value="P-loop_NTPase"/>
</dbReference>
<evidence type="ECO:0000256" key="7">
    <source>
        <dbReference type="ARBA" id="ARBA00023136"/>
    </source>
</evidence>
<accession>A0A2T2WM64</accession>
<dbReference type="PROSITE" id="PS50929">
    <property type="entry name" value="ABC_TM1F"/>
    <property type="match status" value="1"/>
</dbReference>
<dbReference type="Gene3D" id="1.20.1560.10">
    <property type="entry name" value="ABC transporter type 1, transmembrane domain"/>
    <property type="match status" value="1"/>
</dbReference>
<keyword evidence="2" id="KW-0813">Transport</keyword>
<dbReference type="SUPFAM" id="SSF90123">
    <property type="entry name" value="ABC transporter transmembrane region"/>
    <property type="match status" value="1"/>
</dbReference>
<evidence type="ECO:0000256" key="8">
    <source>
        <dbReference type="SAM" id="Phobius"/>
    </source>
</evidence>
<dbReference type="EMBL" id="PXYV01000006">
    <property type="protein sequence ID" value="PSR23328.1"/>
    <property type="molecule type" value="Genomic_DNA"/>
</dbReference>
<dbReference type="CDD" id="cd18544">
    <property type="entry name" value="ABC_6TM_TmrA_like"/>
    <property type="match status" value="1"/>
</dbReference>
<feature type="transmembrane region" description="Helical" evidence="8">
    <location>
        <begin position="74"/>
        <end position="96"/>
    </location>
</feature>
<dbReference type="Pfam" id="PF00664">
    <property type="entry name" value="ABC_membrane"/>
    <property type="match status" value="1"/>
</dbReference>
<dbReference type="InterPro" id="IPR003439">
    <property type="entry name" value="ABC_transporter-like_ATP-bd"/>
</dbReference>
<feature type="domain" description="ABC transmembrane type-1" evidence="10">
    <location>
        <begin position="33"/>
        <end position="319"/>
    </location>
</feature>
<feature type="transmembrane region" description="Helical" evidence="8">
    <location>
        <begin position="141"/>
        <end position="168"/>
    </location>
</feature>
<evidence type="ECO:0000259" key="9">
    <source>
        <dbReference type="PROSITE" id="PS50893"/>
    </source>
</evidence>
<evidence type="ECO:0000256" key="6">
    <source>
        <dbReference type="ARBA" id="ARBA00022989"/>
    </source>
</evidence>
<dbReference type="SMART" id="SM00382">
    <property type="entry name" value="AAA"/>
    <property type="match status" value="1"/>
</dbReference>
<dbReference type="GO" id="GO:0005886">
    <property type="term" value="C:plasma membrane"/>
    <property type="evidence" value="ECO:0007669"/>
    <property type="project" value="UniProtKB-SubCell"/>
</dbReference>
<comment type="subcellular location">
    <subcellularLocation>
        <location evidence="1">Cell membrane</location>
        <topology evidence="1">Multi-pass membrane protein</topology>
    </subcellularLocation>
</comment>
<dbReference type="PANTHER" id="PTHR43394">
    <property type="entry name" value="ATP-DEPENDENT PERMEASE MDL1, MITOCHONDRIAL"/>
    <property type="match status" value="1"/>
</dbReference>
<dbReference type="Gene3D" id="3.40.50.300">
    <property type="entry name" value="P-loop containing nucleotide triphosphate hydrolases"/>
    <property type="match status" value="1"/>
</dbReference>
<evidence type="ECO:0000313" key="11">
    <source>
        <dbReference type="EMBL" id="PSR23328.1"/>
    </source>
</evidence>
<evidence type="ECO:0000256" key="1">
    <source>
        <dbReference type="ARBA" id="ARBA00004651"/>
    </source>
</evidence>
<evidence type="ECO:0000313" key="12">
    <source>
        <dbReference type="Proteomes" id="UP000241848"/>
    </source>
</evidence>
<dbReference type="GO" id="GO:0016887">
    <property type="term" value="F:ATP hydrolysis activity"/>
    <property type="evidence" value="ECO:0007669"/>
    <property type="project" value="InterPro"/>
</dbReference>
<keyword evidence="4" id="KW-0547">Nucleotide-binding</keyword>
<dbReference type="Proteomes" id="UP000241848">
    <property type="component" value="Unassembled WGS sequence"/>
</dbReference>
<evidence type="ECO:0000256" key="3">
    <source>
        <dbReference type="ARBA" id="ARBA00022692"/>
    </source>
</evidence>
<evidence type="ECO:0000256" key="4">
    <source>
        <dbReference type="ARBA" id="ARBA00022741"/>
    </source>
</evidence>
<dbReference type="GO" id="GO:0015421">
    <property type="term" value="F:ABC-type oligopeptide transporter activity"/>
    <property type="evidence" value="ECO:0007669"/>
    <property type="project" value="TreeGrafter"/>
</dbReference>
<keyword evidence="5 11" id="KW-0067">ATP-binding</keyword>
<dbReference type="InterPro" id="IPR036640">
    <property type="entry name" value="ABC1_TM_sf"/>
</dbReference>
<evidence type="ECO:0000256" key="5">
    <source>
        <dbReference type="ARBA" id="ARBA00022840"/>
    </source>
</evidence>
<dbReference type="InterPro" id="IPR039421">
    <property type="entry name" value="Type_1_exporter"/>
</dbReference>
<proteinExistence type="predicted"/>
<dbReference type="CDD" id="cd03254">
    <property type="entry name" value="ABCC_Glucan_exporter_like"/>
    <property type="match status" value="1"/>
</dbReference>
<comment type="caution">
    <text evidence="11">The sequence shown here is derived from an EMBL/GenBank/DDBJ whole genome shotgun (WGS) entry which is preliminary data.</text>
</comment>
<keyword evidence="6 8" id="KW-1133">Transmembrane helix</keyword>
<dbReference type="PANTHER" id="PTHR43394:SF1">
    <property type="entry name" value="ATP-BINDING CASSETTE SUB-FAMILY B MEMBER 10, MITOCHONDRIAL"/>
    <property type="match status" value="1"/>
</dbReference>
<sequence length="599" mass="67386">MSLEALEGKTPPFTRGTFWRLMRYMADHKVRLAWALLLLGAATSADVAQPILIKVFLDRYLIPRHFPQTQLIELAVAYVLLFVLTAAFNVAQLLSFQQLALDIIQRLRVDLFDKIQQLALSFFDQTPVGVLVSRITNDTEAILDMFMTVLNTFVQNLTMLVGVIVAMFALDARLALYCLGLVPIIVLVMWLYQRMSNPVFHAARQRLSLLNAKLNESLQGMAVIQIMRQESRLRNEFETLNESYRKARYRNTQINGILLRPLMEVVYLLTLMLVLGYFGGHAIVHAAVNIGILYAFVSYLSRFFEPINNMLQRLNSFQQAMVSAQRVFQILDNPSRRPQPSSALTPQIVRGEVRFEDVSFSYDGRQEVLKHVSFTALPGQTVALVGHTGSGKSSTVNLLMRFYPLVQGRITIDGTDLAQFQEEELRQKMGLVLQDPFLFVGDVASNIRLGDVDISDAEIRAAAEFVQADTFIQRLPQGYHAPIGERGATLSTGQRQLLSFARTIVRNPVILVLDEATASVDTETEEAIQAALAKMRHGRTTIAVAHRLSTIQDADLILVLHHGEVVERGTHQELIARRGLYHSMYLLQQGHEHEASSVD</sequence>
<dbReference type="AlphaFoldDB" id="A0A2T2WM64"/>
<keyword evidence="7 8" id="KW-0472">Membrane</keyword>
<evidence type="ECO:0000256" key="2">
    <source>
        <dbReference type="ARBA" id="ARBA00022448"/>
    </source>
</evidence>
<dbReference type="InterPro" id="IPR011527">
    <property type="entry name" value="ABC1_TM_dom"/>
</dbReference>
<keyword evidence="3 8" id="KW-0812">Transmembrane</keyword>
<dbReference type="FunFam" id="3.40.50.300:FF:000287">
    <property type="entry name" value="Multidrug ABC transporter ATP-binding protein"/>
    <property type="match status" value="1"/>
</dbReference>
<dbReference type="PROSITE" id="PS50893">
    <property type="entry name" value="ABC_TRANSPORTER_2"/>
    <property type="match status" value="1"/>
</dbReference>
<organism evidence="11 12">
    <name type="scientific">Sulfobacillus acidophilus</name>
    <dbReference type="NCBI Taxonomy" id="53633"/>
    <lineage>
        <taxon>Bacteria</taxon>
        <taxon>Bacillati</taxon>
        <taxon>Bacillota</taxon>
        <taxon>Clostridia</taxon>
        <taxon>Eubacteriales</taxon>
        <taxon>Clostridiales Family XVII. Incertae Sedis</taxon>
        <taxon>Sulfobacillus</taxon>
    </lineage>
</organism>
<dbReference type="Pfam" id="PF00005">
    <property type="entry name" value="ABC_tran"/>
    <property type="match status" value="1"/>
</dbReference>
<evidence type="ECO:0000259" key="10">
    <source>
        <dbReference type="PROSITE" id="PS50929"/>
    </source>
</evidence>
<feature type="transmembrane region" description="Helical" evidence="8">
    <location>
        <begin position="283"/>
        <end position="304"/>
    </location>
</feature>
<reference evidence="11 12" key="1">
    <citation type="journal article" date="2014" name="BMC Genomics">
        <title>Comparison of environmental and isolate Sulfobacillus genomes reveals diverse carbon, sulfur, nitrogen, and hydrogen metabolisms.</title>
        <authorList>
            <person name="Justice N.B."/>
            <person name="Norman A."/>
            <person name="Brown C.T."/>
            <person name="Singh A."/>
            <person name="Thomas B.C."/>
            <person name="Banfield J.F."/>
        </authorList>
    </citation>
    <scope>NUCLEOTIDE SEQUENCE [LARGE SCALE GENOMIC DNA]</scope>
    <source>
        <strain evidence="11">AMDSBA3</strain>
    </source>
</reference>
<feature type="transmembrane region" description="Helical" evidence="8">
    <location>
        <begin position="257"/>
        <end position="277"/>
    </location>
</feature>
<protein>
    <submittedName>
        <fullName evidence="11">Multidrug ABC transporter ATP-binding protein</fullName>
    </submittedName>
</protein>